<dbReference type="AlphaFoldDB" id="A0A3B3TWY2"/>
<keyword evidence="3" id="KW-0175">Coiled coil</keyword>
<dbReference type="Pfam" id="PF04548">
    <property type="entry name" value="AIG1"/>
    <property type="match status" value="1"/>
</dbReference>
<comment type="similarity">
    <text evidence="1">Belongs to the TRAFAC class TrmE-Era-EngA-EngB-Septin-like GTPase superfamily. AIG1/Toc34/Toc159-like paraseptin GTPase family. IAN subfamily.</text>
</comment>
<dbReference type="InterPro" id="IPR027417">
    <property type="entry name" value="P-loop_NTPase"/>
</dbReference>
<dbReference type="PANTHER" id="PTHR32046">
    <property type="entry name" value="G DOMAIN-CONTAINING PROTEIN"/>
    <property type="match status" value="1"/>
</dbReference>
<organism evidence="5 6">
    <name type="scientific">Poecilia latipinna</name>
    <name type="common">sailfin molly</name>
    <dbReference type="NCBI Taxonomy" id="48699"/>
    <lineage>
        <taxon>Eukaryota</taxon>
        <taxon>Metazoa</taxon>
        <taxon>Chordata</taxon>
        <taxon>Craniata</taxon>
        <taxon>Vertebrata</taxon>
        <taxon>Euteleostomi</taxon>
        <taxon>Actinopterygii</taxon>
        <taxon>Neopterygii</taxon>
        <taxon>Teleostei</taxon>
        <taxon>Neoteleostei</taxon>
        <taxon>Acanthomorphata</taxon>
        <taxon>Ovalentaria</taxon>
        <taxon>Atherinomorphae</taxon>
        <taxon>Cyprinodontiformes</taxon>
        <taxon>Poeciliidae</taxon>
        <taxon>Poeciliinae</taxon>
        <taxon>Poecilia</taxon>
    </lineage>
</organism>
<keyword evidence="2" id="KW-0547">Nucleotide-binding</keyword>
<dbReference type="PANTHER" id="PTHR32046:SF11">
    <property type="entry name" value="IMMUNE-ASSOCIATED NUCLEOTIDE-BINDING PROTEIN 10-LIKE"/>
    <property type="match status" value="1"/>
</dbReference>
<dbReference type="SUPFAM" id="SSF52540">
    <property type="entry name" value="P-loop containing nucleoside triphosphate hydrolases"/>
    <property type="match status" value="1"/>
</dbReference>
<feature type="coiled-coil region" evidence="3">
    <location>
        <begin position="445"/>
        <end position="472"/>
    </location>
</feature>
<protein>
    <recommendedName>
        <fullName evidence="4">AIG1-type G domain-containing protein</fullName>
    </recommendedName>
</protein>
<reference evidence="5" key="2">
    <citation type="submission" date="2025-09" db="UniProtKB">
        <authorList>
            <consortium name="Ensembl"/>
        </authorList>
    </citation>
    <scope>IDENTIFICATION</scope>
</reference>
<keyword evidence="6" id="KW-1185">Reference proteome</keyword>
<dbReference type="STRING" id="48699.ENSPLAP00000004839"/>
<dbReference type="GO" id="GO:0005525">
    <property type="term" value="F:GTP binding"/>
    <property type="evidence" value="ECO:0007669"/>
    <property type="project" value="InterPro"/>
</dbReference>
<dbReference type="Gene3D" id="3.40.50.300">
    <property type="entry name" value="P-loop containing nucleotide triphosphate hydrolases"/>
    <property type="match status" value="1"/>
</dbReference>
<evidence type="ECO:0000313" key="5">
    <source>
        <dbReference type="Ensembl" id="ENSPLAP00000004839.1"/>
    </source>
</evidence>
<feature type="coiled-coil region" evidence="3">
    <location>
        <begin position="297"/>
        <end position="324"/>
    </location>
</feature>
<dbReference type="Proteomes" id="UP000261500">
    <property type="component" value="Unplaced"/>
</dbReference>
<proteinExistence type="inferred from homology"/>
<evidence type="ECO:0000313" key="6">
    <source>
        <dbReference type="Proteomes" id="UP000261500"/>
    </source>
</evidence>
<evidence type="ECO:0000256" key="1">
    <source>
        <dbReference type="ARBA" id="ARBA00008535"/>
    </source>
</evidence>
<dbReference type="InterPro" id="IPR025662">
    <property type="entry name" value="Sigma_54_int_dom_ATP-bd_1"/>
</dbReference>
<dbReference type="GeneTree" id="ENSGT00500000044904"/>
<dbReference type="InterPro" id="IPR006703">
    <property type="entry name" value="G_AIG1"/>
</dbReference>
<evidence type="ECO:0000256" key="3">
    <source>
        <dbReference type="SAM" id="Coils"/>
    </source>
</evidence>
<dbReference type="PROSITE" id="PS00675">
    <property type="entry name" value="SIGMA54_INTERACT_1"/>
    <property type="match status" value="1"/>
</dbReference>
<accession>A0A3B3TWY2</accession>
<feature type="domain" description="AIG1-type G" evidence="4">
    <location>
        <begin position="62"/>
        <end position="269"/>
    </location>
</feature>
<evidence type="ECO:0000256" key="2">
    <source>
        <dbReference type="ARBA" id="ARBA00022741"/>
    </source>
</evidence>
<sequence>MKSLLPLLRNPSPFFFGKLVISKSLLIQPGYPAIYQLKLKKEELGPLTKVTFGKKNISKMNKTILLVGETGAGKSTLINTMVNYAMGVKWEDKIWFQIVEEDGRSQSDSQTSDVIVYEIFGFEGKTMPFSLTIIDTPGFGDTRGIEKDAIVSHRLFDLFRLEDGVHEIHAVGLVMKATDNRVNDRLSYVLNSVMSLFGRNLEDNIVALLTHSDGQRPRNAIEALEQTKIKCAKNEKNQPVYFLFDNCQNEDRTEEEDAEFLQMADKISDKGMRALTEFLEKTGPKRLMATAEVLNERISLIASLQNLQDRIQLTEQKQMEINRILEAIRKHSEEMRRNKNFTVEITEVYKVKEPTKGKKLMRLSFFEKAMCCTVCEENCHYPGCTLVPSPQHCEVMKKGRCTVCTGKCPASAHVREAWRYVNKTRRVQWTLKAMEEKYMKNKTDCEKKLSLLKHLEKDMKDLSTEKSQLVDEAFKHVVRLEQIALKVNSVSTFLYLDFLIEKLEEKGDRAKVQKLEEMKSRQDEGTKLALQYVWGKVTDTK</sequence>
<dbReference type="Ensembl" id="ENSPLAT00000008967.1">
    <property type="protein sequence ID" value="ENSPLAP00000004839.1"/>
    <property type="gene ID" value="ENSPLAG00000006609.1"/>
</dbReference>
<reference evidence="5" key="1">
    <citation type="submission" date="2025-08" db="UniProtKB">
        <authorList>
            <consortium name="Ensembl"/>
        </authorList>
    </citation>
    <scope>IDENTIFICATION</scope>
</reference>
<evidence type="ECO:0000259" key="4">
    <source>
        <dbReference type="Pfam" id="PF04548"/>
    </source>
</evidence>
<name>A0A3B3TWY2_9TELE</name>